<keyword evidence="4" id="KW-0963">Cytoplasm</keyword>
<dbReference type="OrthoDB" id="9815896at2"/>
<evidence type="ECO:0000256" key="1">
    <source>
        <dbReference type="ARBA" id="ARBA00004496"/>
    </source>
</evidence>
<comment type="similarity">
    <text evidence="2">Belongs to the TsaE family.</text>
</comment>
<evidence type="ECO:0000313" key="11">
    <source>
        <dbReference type="EMBL" id="KRM90382.1"/>
    </source>
</evidence>
<gene>
    <name evidence="11" type="ORF">FC80_GL001286</name>
</gene>
<comment type="subcellular location">
    <subcellularLocation>
        <location evidence="1">Cytoplasm</location>
    </subcellularLocation>
</comment>
<dbReference type="GO" id="GO:0046872">
    <property type="term" value="F:metal ion binding"/>
    <property type="evidence" value="ECO:0007669"/>
    <property type="project" value="UniProtKB-KW"/>
</dbReference>
<keyword evidence="11" id="KW-0378">Hydrolase</keyword>
<dbReference type="STRING" id="1423729.FC80_GL001286"/>
<dbReference type="GO" id="GO:0005737">
    <property type="term" value="C:cytoplasm"/>
    <property type="evidence" value="ECO:0007669"/>
    <property type="project" value="UniProtKB-SubCell"/>
</dbReference>
<keyword evidence="6" id="KW-0479">Metal-binding</keyword>
<evidence type="ECO:0000256" key="2">
    <source>
        <dbReference type="ARBA" id="ARBA00007599"/>
    </source>
</evidence>
<accession>A0A0R2CF57</accession>
<keyword evidence="5" id="KW-0819">tRNA processing</keyword>
<dbReference type="InterPro" id="IPR027417">
    <property type="entry name" value="P-loop_NTPase"/>
</dbReference>
<dbReference type="Gene3D" id="3.40.50.300">
    <property type="entry name" value="P-loop containing nucleotide triphosphate hydrolases"/>
    <property type="match status" value="1"/>
</dbReference>
<proteinExistence type="inferred from homology"/>
<dbReference type="EMBL" id="AYZE01000015">
    <property type="protein sequence ID" value="KRM90382.1"/>
    <property type="molecule type" value="Genomic_DNA"/>
</dbReference>
<sequence length="159" mass="18194">MKIFAKNEAETKKYAYLLAQILKPNDIVLLNGDLGAGKTTFTKGLALGLGIQRNVKSPTFNLVKEYRDGKLPLFHMDLYRLEGFGAGDLELSEYFNSNGVCVLEWSEFVAEDIPKDNLVVNLYKNGEHDEWRELELIGHGKHYVELIELFKELLKTREE</sequence>
<protein>
    <recommendedName>
        <fullName evidence="3">tRNA threonylcarbamoyladenosine biosynthesis protein TsaE</fullName>
    </recommendedName>
    <alternativeName>
        <fullName evidence="10">t(6)A37 threonylcarbamoyladenosine biosynthesis protein TsaE</fullName>
    </alternativeName>
</protein>
<dbReference type="Proteomes" id="UP000051131">
    <property type="component" value="Unassembled WGS sequence"/>
</dbReference>
<dbReference type="GO" id="GO:0005524">
    <property type="term" value="F:ATP binding"/>
    <property type="evidence" value="ECO:0007669"/>
    <property type="project" value="UniProtKB-KW"/>
</dbReference>
<keyword evidence="9" id="KW-0460">Magnesium</keyword>
<evidence type="ECO:0000256" key="5">
    <source>
        <dbReference type="ARBA" id="ARBA00022694"/>
    </source>
</evidence>
<evidence type="ECO:0000256" key="8">
    <source>
        <dbReference type="ARBA" id="ARBA00022840"/>
    </source>
</evidence>
<evidence type="ECO:0000256" key="6">
    <source>
        <dbReference type="ARBA" id="ARBA00022723"/>
    </source>
</evidence>
<dbReference type="PATRIC" id="fig|1423729.3.peg.1307"/>
<dbReference type="NCBIfam" id="TIGR00150">
    <property type="entry name" value="T6A_YjeE"/>
    <property type="match status" value="1"/>
</dbReference>
<keyword evidence="12" id="KW-1185">Reference proteome</keyword>
<organism evidence="11 12">
    <name type="scientific">Liquorilactobacillus cacaonum DSM 21116</name>
    <dbReference type="NCBI Taxonomy" id="1423729"/>
    <lineage>
        <taxon>Bacteria</taxon>
        <taxon>Bacillati</taxon>
        <taxon>Bacillota</taxon>
        <taxon>Bacilli</taxon>
        <taxon>Lactobacillales</taxon>
        <taxon>Lactobacillaceae</taxon>
        <taxon>Liquorilactobacillus</taxon>
    </lineage>
</organism>
<evidence type="ECO:0000256" key="9">
    <source>
        <dbReference type="ARBA" id="ARBA00022842"/>
    </source>
</evidence>
<reference evidence="11 12" key="1">
    <citation type="journal article" date="2015" name="Genome Announc.">
        <title>Expanding the biotechnology potential of lactobacilli through comparative genomics of 213 strains and associated genera.</title>
        <authorList>
            <person name="Sun Z."/>
            <person name="Harris H.M."/>
            <person name="McCann A."/>
            <person name="Guo C."/>
            <person name="Argimon S."/>
            <person name="Zhang W."/>
            <person name="Yang X."/>
            <person name="Jeffery I.B."/>
            <person name="Cooney J.C."/>
            <person name="Kagawa T.F."/>
            <person name="Liu W."/>
            <person name="Song Y."/>
            <person name="Salvetti E."/>
            <person name="Wrobel A."/>
            <person name="Rasinkangas P."/>
            <person name="Parkhill J."/>
            <person name="Rea M.C."/>
            <person name="O'Sullivan O."/>
            <person name="Ritari J."/>
            <person name="Douillard F.P."/>
            <person name="Paul Ross R."/>
            <person name="Yang R."/>
            <person name="Briner A.E."/>
            <person name="Felis G.E."/>
            <person name="de Vos W.M."/>
            <person name="Barrangou R."/>
            <person name="Klaenhammer T.R."/>
            <person name="Caufield P.W."/>
            <person name="Cui Y."/>
            <person name="Zhang H."/>
            <person name="O'Toole P.W."/>
        </authorList>
    </citation>
    <scope>NUCLEOTIDE SEQUENCE [LARGE SCALE GENOMIC DNA]</scope>
    <source>
        <strain evidence="11 12">DSM 21116</strain>
    </source>
</reference>
<evidence type="ECO:0000256" key="7">
    <source>
        <dbReference type="ARBA" id="ARBA00022741"/>
    </source>
</evidence>
<dbReference type="SUPFAM" id="SSF52540">
    <property type="entry name" value="P-loop containing nucleoside triphosphate hydrolases"/>
    <property type="match status" value="1"/>
</dbReference>
<dbReference type="PANTHER" id="PTHR33540">
    <property type="entry name" value="TRNA THREONYLCARBAMOYLADENOSINE BIOSYNTHESIS PROTEIN TSAE"/>
    <property type="match status" value="1"/>
</dbReference>
<dbReference type="InterPro" id="IPR003442">
    <property type="entry name" value="T6A_TsaE"/>
</dbReference>
<dbReference type="AlphaFoldDB" id="A0A0R2CF57"/>
<dbReference type="GO" id="GO:0002949">
    <property type="term" value="P:tRNA threonylcarbamoyladenosine modification"/>
    <property type="evidence" value="ECO:0007669"/>
    <property type="project" value="InterPro"/>
</dbReference>
<dbReference type="PANTHER" id="PTHR33540:SF2">
    <property type="entry name" value="TRNA THREONYLCARBAMOYLADENOSINE BIOSYNTHESIS PROTEIN TSAE"/>
    <property type="match status" value="1"/>
</dbReference>
<evidence type="ECO:0000313" key="12">
    <source>
        <dbReference type="Proteomes" id="UP000051131"/>
    </source>
</evidence>
<name>A0A0R2CF57_9LACO</name>
<dbReference type="RefSeq" id="WP_057829503.1">
    <property type="nucleotide sequence ID" value="NZ_AYZE01000015.1"/>
</dbReference>
<dbReference type="Pfam" id="PF02367">
    <property type="entry name" value="TsaE"/>
    <property type="match status" value="1"/>
</dbReference>
<dbReference type="GO" id="GO:0016787">
    <property type="term" value="F:hydrolase activity"/>
    <property type="evidence" value="ECO:0007669"/>
    <property type="project" value="UniProtKB-KW"/>
</dbReference>
<evidence type="ECO:0000256" key="10">
    <source>
        <dbReference type="ARBA" id="ARBA00032441"/>
    </source>
</evidence>
<comment type="caution">
    <text evidence="11">The sequence shown here is derived from an EMBL/GenBank/DDBJ whole genome shotgun (WGS) entry which is preliminary data.</text>
</comment>
<evidence type="ECO:0000256" key="4">
    <source>
        <dbReference type="ARBA" id="ARBA00022490"/>
    </source>
</evidence>
<evidence type="ECO:0000256" key="3">
    <source>
        <dbReference type="ARBA" id="ARBA00019010"/>
    </source>
</evidence>
<keyword evidence="8" id="KW-0067">ATP-binding</keyword>
<keyword evidence="7" id="KW-0547">Nucleotide-binding</keyword>